<keyword evidence="8" id="KW-1185">Reference proteome</keyword>
<evidence type="ECO:0000256" key="6">
    <source>
        <dbReference type="SAM" id="Phobius"/>
    </source>
</evidence>
<dbReference type="RefSeq" id="WP_092655803.1">
    <property type="nucleotide sequence ID" value="NZ_LT629732.1"/>
</dbReference>
<keyword evidence="4 6" id="KW-1133">Transmembrane helix</keyword>
<organism evidence="7 8">
    <name type="scientific">Actinopolymorpha singaporensis</name>
    <dbReference type="NCBI Taxonomy" id="117157"/>
    <lineage>
        <taxon>Bacteria</taxon>
        <taxon>Bacillati</taxon>
        <taxon>Actinomycetota</taxon>
        <taxon>Actinomycetes</taxon>
        <taxon>Propionibacteriales</taxon>
        <taxon>Actinopolymorphaceae</taxon>
        <taxon>Actinopolymorpha</taxon>
    </lineage>
</organism>
<dbReference type="Pfam" id="PF02361">
    <property type="entry name" value="CbiQ"/>
    <property type="match status" value="1"/>
</dbReference>
<feature type="transmembrane region" description="Helical" evidence="6">
    <location>
        <begin position="107"/>
        <end position="130"/>
    </location>
</feature>
<dbReference type="Proteomes" id="UP000198983">
    <property type="component" value="Chromosome I"/>
</dbReference>
<evidence type="ECO:0000313" key="7">
    <source>
        <dbReference type="EMBL" id="SDT03027.1"/>
    </source>
</evidence>
<gene>
    <name evidence="7" type="ORF">SAMN04489717_4767</name>
</gene>
<feature type="transmembrane region" description="Helical" evidence="6">
    <location>
        <begin position="240"/>
        <end position="266"/>
    </location>
</feature>
<name>A0A1H1X0Z6_9ACTN</name>
<keyword evidence="5 6" id="KW-0472">Membrane</keyword>
<dbReference type="CDD" id="cd16914">
    <property type="entry name" value="EcfT"/>
    <property type="match status" value="1"/>
</dbReference>
<dbReference type="OrthoDB" id="6400at2"/>
<proteinExistence type="predicted"/>
<evidence type="ECO:0000256" key="1">
    <source>
        <dbReference type="ARBA" id="ARBA00004141"/>
    </source>
</evidence>
<evidence type="ECO:0000256" key="2">
    <source>
        <dbReference type="ARBA" id="ARBA00022475"/>
    </source>
</evidence>
<sequence length="268" mass="28611">MSILAEPIVTDPDAPATRLNPVTKIVAALVILAGLLLTADAVTPAIVLGAELVAIAAAGLRWRILLRRLVLLFVTVAGLALSTLLFTDQTGGTVWLDAGPLHVSSQSLLATVSVVTRVLAIALPGVVAFASTDPTEFADALVQHFRTPPRFTFGALAAFRLLPVLGDEWRTLLLARRARGLDAGRSPVRRARLFASGVFALLVVAIRRGVRLATAMESRGFTDRPDRTLARPRPLRRADWVFVAATVAVVAGATAVSVALGTWRFLFW</sequence>
<dbReference type="AlphaFoldDB" id="A0A1H1X0Z6"/>
<dbReference type="PANTHER" id="PTHR34857">
    <property type="entry name" value="SLL0384 PROTEIN"/>
    <property type="match status" value="1"/>
</dbReference>
<feature type="transmembrane region" description="Helical" evidence="6">
    <location>
        <begin position="25"/>
        <end position="57"/>
    </location>
</feature>
<feature type="transmembrane region" description="Helical" evidence="6">
    <location>
        <begin position="69"/>
        <end position="87"/>
    </location>
</feature>
<dbReference type="EMBL" id="LT629732">
    <property type="protein sequence ID" value="SDT03027.1"/>
    <property type="molecule type" value="Genomic_DNA"/>
</dbReference>
<accession>A0A1H1X0Z6</accession>
<protein>
    <submittedName>
        <fullName evidence="7">Energy-coupling factor transport system permease protein</fullName>
    </submittedName>
</protein>
<reference evidence="7 8" key="1">
    <citation type="submission" date="2016-10" db="EMBL/GenBank/DDBJ databases">
        <authorList>
            <person name="de Groot N.N."/>
        </authorList>
    </citation>
    <scope>NUCLEOTIDE SEQUENCE [LARGE SCALE GENOMIC DNA]</scope>
    <source>
        <strain evidence="7 8">DSM 22024</strain>
    </source>
</reference>
<dbReference type="InterPro" id="IPR003339">
    <property type="entry name" value="ABC/ECF_trnsptr_transmembrane"/>
</dbReference>
<keyword evidence="2" id="KW-1003">Cell membrane</keyword>
<dbReference type="InterPro" id="IPR051611">
    <property type="entry name" value="ECF_transporter_component"/>
</dbReference>
<evidence type="ECO:0000313" key="8">
    <source>
        <dbReference type="Proteomes" id="UP000198983"/>
    </source>
</evidence>
<evidence type="ECO:0000256" key="4">
    <source>
        <dbReference type="ARBA" id="ARBA00022989"/>
    </source>
</evidence>
<dbReference type="GO" id="GO:0005886">
    <property type="term" value="C:plasma membrane"/>
    <property type="evidence" value="ECO:0007669"/>
    <property type="project" value="UniProtKB-ARBA"/>
</dbReference>
<dbReference type="STRING" id="117157.SAMN04489717_4767"/>
<keyword evidence="3 6" id="KW-0812">Transmembrane</keyword>
<evidence type="ECO:0000256" key="3">
    <source>
        <dbReference type="ARBA" id="ARBA00022692"/>
    </source>
</evidence>
<comment type="subcellular location">
    <subcellularLocation>
        <location evidence="1">Membrane</location>
        <topology evidence="1">Multi-pass membrane protein</topology>
    </subcellularLocation>
</comment>
<evidence type="ECO:0000256" key="5">
    <source>
        <dbReference type="ARBA" id="ARBA00023136"/>
    </source>
</evidence>
<dbReference type="PANTHER" id="PTHR34857:SF2">
    <property type="entry name" value="SLL0384 PROTEIN"/>
    <property type="match status" value="1"/>
</dbReference>